<accession>A1R9C6</accession>
<feature type="signal peptide" evidence="1">
    <location>
        <begin position="1"/>
        <end position="26"/>
    </location>
</feature>
<dbReference type="Proteomes" id="UP000000637">
    <property type="component" value="Chromosome"/>
</dbReference>
<dbReference type="EMBL" id="CP000474">
    <property type="protein sequence ID" value="ABM06560.1"/>
    <property type="molecule type" value="Genomic_DNA"/>
</dbReference>
<keyword evidence="1" id="KW-0732">Signal</keyword>
<evidence type="ECO:0000313" key="3">
    <source>
        <dbReference type="EMBL" id="ABM06560.1"/>
    </source>
</evidence>
<gene>
    <name evidence="3" type="ordered locus">AAur_3138</name>
</gene>
<dbReference type="eggNOG" id="COG0834">
    <property type="taxonomic scope" value="Bacteria"/>
</dbReference>
<feature type="chain" id="PRO_5002636741" evidence="1">
    <location>
        <begin position="27"/>
        <end position="159"/>
    </location>
</feature>
<name>A1R9C6_PAEAT</name>
<dbReference type="PROSITE" id="PS51257">
    <property type="entry name" value="PROKAR_LIPOPROTEIN"/>
    <property type="match status" value="1"/>
</dbReference>
<evidence type="ECO:0000313" key="4">
    <source>
        <dbReference type="Proteomes" id="UP000000637"/>
    </source>
</evidence>
<dbReference type="Gene3D" id="3.40.190.10">
    <property type="entry name" value="Periplasmic binding protein-like II"/>
    <property type="match status" value="1"/>
</dbReference>
<organism evidence="3 4">
    <name type="scientific">Paenarthrobacter aurescens (strain TC1)</name>
    <dbReference type="NCBI Taxonomy" id="290340"/>
    <lineage>
        <taxon>Bacteria</taxon>
        <taxon>Bacillati</taxon>
        <taxon>Actinomycetota</taxon>
        <taxon>Actinomycetes</taxon>
        <taxon>Micrococcales</taxon>
        <taxon>Micrococcaceae</taxon>
        <taxon>Paenarthrobacter</taxon>
    </lineage>
</organism>
<dbReference type="AlphaFoldDB" id="A1R9C6"/>
<keyword evidence="3" id="KW-0449">Lipoprotein</keyword>
<dbReference type="InterPro" id="IPR001638">
    <property type="entry name" value="Solute-binding_3/MltF_N"/>
</dbReference>
<dbReference type="KEGG" id="aau:AAur_3138"/>
<keyword evidence="4" id="KW-1185">Reference proteome</keyword>
<dbReference type="Pfam" id="PF00497">
    <property type="entry name" value="SBP_bac_3"/>
    <property type="match status" value="1"/>
</dbReference>
<dbReference type="HOGENOM" id="CLU_1658498_0_0_11"/>
<evidence type="ECO:0000259" key="2">
    <source>
        <dbReference type="Pfam" id="PF00497"/>
    </source>
</evidence>
<proteinExistence type="predicted"/>
<reference evidence="3 4" key="1">
    <citation type="journal article" date="2006" name="PLoS Genet.">
        <title>Secrets of soil survival revealed by the genome sequence of Arthrobacter aurescens TC1.</title>
        <authorList>
            <person name="Mongodin E.F."/>
            <person name="Shapir N."/>
            <person name="Daugherty S.C."/>
            <person name="DeBoy R.T."/>
            <person name="Emerson J.B."/>
            <person name="Shvartzbeyn A."/>
            <person name="Radune D."/>
            <person name="Vamathevan J."/>
            <person name="Riggs F."/>
            <person name="Grinberg V."/>
            <person name="Khouri H."/>
            <person name="Wackett L.P."/>
            <person name="Nelson K.E."/>
            <person name="Sadowsky M.J."/>
        </authorList>
    </citation>
    <scope>NUCLEOTIDE SEQUENCE [LARGE SCALE GENOMIC DNA]</scope>
    <source>
        <strain evidence="3 4">TC1</strain>
    </source>
</reference>
<protein>
    <submittedName>
        <fullName evidence="3">Lipoprotein</fullName>
    </submittedName>
</protein>
<dbReference type="RefSeq" id="WP_011775769.1">
    <property type="nucleotide sequence ID" value="NC_008711.1"/>
</dbReference>
<dbReference type="STRING" id="290340.AAur_3138"/>
<feature type="domain" description="Solute-binding protein family 3/N-terminal" evidence="2">
    <location>
        <begin position="54"/>
        <end position="154"/>
    </location>
</feature>
<sequence length="159" mass="17326">MSRRWRLAILTAVVILLTGCGVSVPADPQGTLDRVSGGVLRVGASPNGDWVKLPSSGEPTGTEAELVRRFAAQLDARVEWSTGTEHILAERVEHGELDLMIGGLREDTPWEKHAALTRPYTESVDDTGKKHKHVMLVAKGENGFLLTLDTFLKESEVAK</sequence>
<dbReference type="SUPFAM" id="SSF53850">
    <property type="entry name" value="Periplasmic binding protein-like II"/>
    <property type="match status" value="1"/>
</dbReference>
<evidence type="ECO:0000256" key="1">
    <source>
        <dbReference type="SAM" id="SignalP"/>
    </source>
</evidence>